<feature type="compositionally biased region" description="Basic residues" evidence="1">
    <location>
        <begin position="201"/>
        <end position="210"/>
    </location>
</feature>
<evidence type="ECO:0000313" key="3">
    <source>
        <dbReference type="Proteomes" id="UP000054549"/>
    </source>
</evidence>
<accession>A0A0C2W6Y9</accession>
<feature type="compositionally biased region" description="Polar residues" evidence="1">
    <location>
        <begin position="169"/>
        <end position="179"/>
    </location>
</feature>
<organism evidence="2 3">
    <name type="scientific">Amanita muscaria (strain Koide BX008)</name>
    <dbReference type="NCBI Taxonomy" id="946122"/>
    <lineage>
        <taxon>Eukaryota</taxon>
        <taxon>Fungi</taxon>
        <taxon>Dikarya</taxon>
        <taxon>Basidiomycota</taxon>
        <taxon>Agaricomycotina</taxon>
        <taxon>Agaricomycetes</taxon>
        <taxon>Agaricomycetidae</taxon>
        <taxon>Agaricales</taxon>
        <taxon>Pluteineae</taxon>
        <taxon>Amanitaceae</taxon>
        <taxon>Amanita</taxon>
    </lineage>
</organism>
<dbReference type="AlphaFoldDB" id="A0A0C2W6Y9"/>
<sequence>MSSSSLHSPSLPFVVNSVDATSPDSAVRARIACTIRLMVDSPPSRNEVDGTWHAWWTDFVAEMKNYDLNHLDENGRPRRRPSQLNDWTLQAVNRLADNYRPSWDPWVRPGLNAYLPPRAVADPDTDEDEESNDDDDDDGDDGGGHDEAPIEISSSSAPSVPSATPTESRPSTPSQASQSSRKRPQDTRSPGAPEAAAASRASKRKPKPVT</sequence>
<protein>
    <submittedName>
        <fullName evidence="2">Uncharacterized protein</fullName>
    </submittedName>
</protein>
<feature type="region of interest" description="Disordered" evidence="1">
    <location>
        <begin position="114"/>
        <end position="210"/>
    </location>
</feature>
<evidence type="ECO:0000313" key="2">
    <source>
        <dbReference type="EMBL" id="KIL56912.1"/>
    </source>
</evidence>
<feature type="compositionally biased region" description="Low complexity" evidence="1">
    <location>
        <begin position="150"/>
        <end position="168"/>
    </location>
</feature>
<feature type="non-terminal residue" evidence="2">
    <location>
        <position position="210"/>
    </location>
</feature>
<name>A0A0C2W6Y9_AMAMK</name>
<gene>
    <name evidence="2" type="ORF">M378DRAFT_16653</name>
</gene>
<dbReference type="Proteomes" id="UP000054549">
    <property type="component" value="Unassembled WGS sequence"/>
</dbReference>
<evidence type="ECO:0000256" key="1">
    <source>
        <dbReference type="SAM" id="MobiDB-lite"/>
    </source>
</evidence>
<reference evidence="2 3" key="1">
    <citation type="submission" date="2014-04" db="EMBL/GenBank/DDBJ databases">
        <title>Evolutionary Origins and Diversification of the Mycorrhizal Mutualists.</title>
        <authorList>
            <consortium name="DOE Joint Genome Institute"/>
            <consortium name="Mycorrhizal Genomics Consortium"/>
            <person name="Kohler A."/>
            <person name="Kuo A."/>
            <person name="Nagy L.G."/>
            <person name="Floudas D."/>
            <person name="Copeland A."/>
            <person name="Barry K.W."/>
            <person name="Cichocki N."/>
            <person name="Veneault-Fourrey C."/>
            <person name="LaButti K."/>
            <person name="Lindquist E.A."/>
            <person name="Lipzen A."/>
            <person name="Lundell T."/>
            <person name="Morin E."/>
            <person name="Murat C."/>
            <person name="Riley R."/>
            <person name="Ohm R."/>
            <person name="Sun H."/>
            <person name="Tunlid A."/>
            <person name="Henrissat B."/>
            <person name="Grigoriev I.V."/>
            <person name="Hibbett D.S."/>
            <person name="Martin F."/>
        </authorList>
    </citation>
    <scope>NUCLEOTIDE SEQUENCE [LARGE SCALE GENOMIC DNA]</scope>
    <source>
        <strain evidence="2 3">Koide BX008</strain>
    </source>
</reference>
<proteinExistence type="predicted"/>
<dbReference type="InParanoid" id="A0A0C2W6Y9"/>
<dbReference type="HOGENOM" id="CLU_1312732_0_0_1"/>
<dbReference type="EMBL" id="KN818392">
    <property type="protein sequence ID" value="KIL56912.1"/>
    <property type="molecule type" value="Genomic_DNA"/>
</dbReference>
<feature type="compositionally biased region" description="Low complexity" evidence="1">
    <location>
        <begin position="188"/>
        <end position="200"/>
    </location>
</feature>
<keyword evidence="3" id="KW-1185">Reference proteome</keyword>
<feature type="compositionally biased region" description="Acidic residues" evidence="1">
    <location>
        <begin position="123"/>
        <end position="141"/>
    </location>
</feature>